<dbReference type="PANTHER" id="PTHR11482">
    <property type="entry name" value="ARGININE/DIAMINOPIMELATE/ORNITHINE DECARBOXYLASE"/>
    <property type="match status" value="1"/>
</dbReference>
<comment type="similarity">
    <text evidence="2 6">Belongs to the Orn/Lys/Arg decarboxylase class-II family.</text>
</comment>
<dbReference type="Gene3D" id="2.40.37.10">
    <property type="entry name" value="Lyase, Ornithine Decarboxylase, Chain A, domain 1"/>
    <property type="match status" value="1"/>
</dbReference>
<protein>
    <submittedName>
        <fullName evidence="9">Ornithine decarboxylase</fullName>
    </submittedName>
</protein>
<feature type="modified residue" description="N6-(pyridoxal phosphate)lysine" evidence="5">
    <location>
        <position position="123"/>
    </location>
</feature>
<keyword evidence="10" id="KW-1185">Reference proteome</keyword>
<dbReference type="Proteomes" id="UP000499080">
    <property type="component" value="Unassembled WGS sequence"/>
</dbReference>
<dbReference type="SUPFAM" id="SSF50621">
    <property type="entry name" value="Alanine racemase C-terminal domain-like"/>
    <property type="match status" value="1"/>
</dbReference>
<feature type="active site" description="Proton donor" evidence="5">
    <location>
        <position position="551"/>
    </location>
</feature>
<evidence type="ECO:0000313" key="9">
    <source>
        <dbReference type="EMBL" id="GBN28536.1"/>
    </source>
</evidence>
<evidence type="ECO:0000256" key="6">
    <source>
        <dbReference type="RuleBase" id="RU003737"/>
    </source>
</evidence>
<evidence type="ECO:0000256" key="3">
    <source>
        <dbReference type="ARBA" id="ARBA00022898"/>
    </source>
</evidence>
<name>A0A4Y2MSE5_ARAVE</name>
<dbReference type="GO" id="GO:0004586">
    <property type="term" value="F:ornithine decarboxylase activity"/>
    <property type="evidence" value="ECO:0007669"/>
    <property type="project" value="TreeGrafter"/>
</dbReference>
<evidence type="ECO:0000259" key="8">
    <source>
        <dbReference type="Pfam" id="PF02784"/>
    </source>
</evidence>
<dbReference type="InterPro" id="IPR029066">
    <property type="entry name" value="PLP-binding_barrel"/>
</dbReference>
<accession>A0A4Y2MSE5</accession>
<dbReference type="AlphaFoldDB" id="A0A4Y2MSE5"/>
<dbReference type="InterPro" id="IPR000183">
    <property type="entry name" value="Orn/DAP/Arg_de-COase"/>
</dbReference>
<dbReference type="InterPro" id="IPR009006">
    <property type="entry name" value="Ala_racemase/Decarboxylase_C"/>
</dbReference>
<dbReference type="PRINTS" id="PR01179">
    <property type="entry name" value="ODADCRBXLASE"/>
</dbReference>
<reference evidence="9 10" key="1">
    <citation type="journal article" date="2019" name="Sci. Rep.">
        <title>Orb-weaving spider Araneus ventricosus genome elucidates the spidroin gene catalogue.</title>
        <authorList>
            <person name="Kono N."/>
            <person name="Nakamura H."/>
            <person name="Ohtoshi R."/>
            <person name="Moran D.A.P."/>
            <person name="Shinohara A."/>
            <person name="Yoshida Y."/>
            <person name="Fujiwara M."/>
            <person name="Mori M."/>
            <person name="Tomita M."/>
            <person name="Arakawa K."/>
        </authorList>
    </citation>
    <scope>NUCLEOTIDE SEQUENCE [LARGE SCALE GENOMIC DNA]</scope>
</reference>
<evidence type="ECO:0000256" key="4">
    <source>
        <dbReference type="ARBA" id="ARBA00023239"/>
    </source>
</evidence>
<dbReference type="InterPro" id="IPR002433">
    <property type="entry name" value="Orn_de-COase"/>
</dbReference>
<sequence>MGLEVDINDIDEVVEEHNQKLTDRRVFFLPTYQIRVPGLYNSYTMSETNCFKKNTSKTGSVFYLISSKSSKKYHKSLHDYLISNAKELGQDQPFYVYDLADILFKTQLWYERFPNVFPYYAVKANADPVLVRLFVLLGYGFDCSTEGEIRFVLKAGADPRKIIFTIKSHRASSTDPTNLSCDQKYLLDTCTAISSGVGSSDLVKRQPGTLNLVRWLTTANRILRLYLSTSDPSNELITLLVFILRVYAPSWLRIKVHYSIMDGSRHLWHFISSSRYLPKKYRDVIEPVISRTAYFAAPENMLLAMLTDRDVILEPLELGELSRQGKLSQMVILFVDSLFLLLTLELQTMLVIRIKSKSTQHVYNLSKKFGCEVSEAEDLLLQAKALNLNVVGVSFHVGGLCDDPKTYTSTIDNSRLVFDAAQQLGYKFTIMDIGAGFFGSEEREEFFYELSREINSSLEKNFPNEDVEFIAEPGCYCVASAVSIVTSIIGKKSVSTGDESGIQREYFLNDGFYQSFFEHHDIYDVKPVPVLTPQELEQRAKYKSRVWGQTCCSEDMIEEECVLPDMEDGEFIQWLNMGAYGRGVASTFTIVPYPADRYVFIQDQRLRLDSIPNLKDVTDYISEVADLVENKECENGHL</sequence>
<keyword evidence="3 5" id="KW-0663">Pyridoxal phosphate</keyword>
<evidence type="ECO:0000256" key="2">
    <source>
        <dbReference type="ARBA" id="ARBA00008872"/>
    </source>
</evidence>
<dbReference type="Gene3D" id="3.20.20.10">
    <property type="entry name" value="Alanine racemase"/>
    <property type="match status" value="2"/>
</dbReference>
<dbReference type="GO" id="GO:0033387">
    <property type="term" value="P:putrescine biosynthetic process from arginine, via ornithine"/>
    <property type="evidence" value="ECO:0007669"/>
    <property type="project" value="TreeGrafter"/>
</dbReference>
<comment type="caution">
    <text evidence="9">The sequence shown here is derived from an EMBL/GenBank/DDBJ whole genome shotgun (WGS) entry which is preliminary data.</text>
</comment>
<dbReference type="Pfam" id="PF02784">
    <property type="entry name" value="Orn_Arg_deC_N"/>
    <property type="match status" value="2"/>
</dbReference>
<evidence type="ECO:0000256" key="5">
    <source>
        <dbReference type="PIRSR" id="PIRSR600183-50"/>
    </source>
</evidence>
<dbReference type="SUPFAM" id="SSF51419">
    <property type="entry name" value="PLP-binding barrel"/>
    <property type="match status" value="2"/>
</dbReference>
<proteinExistence type="inferred from homology"/>
<feature type="domain" description="Orn/DAP/Arg decarboxylase 2 N-terminal" evidence="8">
    <location>
        <begin position="100"/>
        <end position="168"/>
    </location>
</feature>
<feature type="domain" description="Orn/DAP/Arg decarboxylase 2 N-terminal" evidence="8">
    <location>
        <begin position="329"/>
        <end position="479"/>
    </location>
</feature>
<dbReference type="InterPro" id="IPR022644">
    <property type="entry name" value="De-COase2_N"/>
</dbReference>
<dbReference type="GO" id="GO:0005737">
    <property type="term" value="C:cytoplasm"/>
    <property type="evidence" value="ECO:0007669"/>
    <property type="project" value="TreeGrafter"/>
</dbReference>
<dbReference type="PRINTS" id="PR01182">
    <property type="entry name" value="ORNDCRBXLASE"/>
</dbReference>
<dbReference type="Pfam" id="PF00278">
    <property type="entry name" value="Orn_DAP_Arg_deC"/>
    <property type="match status" value="1"/>
</dbReference>
<evidence type="ECO:0000313" key="10">
    <source>
        <dbReference type="Proteomes" id="UP000499080"/>
    </source>
</evidence>
<dbReference type="InterPro" id="IPR022643">
    <property type="entry name" value="De-COase2_C"/>
</dbReference>
<dbReference type="OrthoDB" id="6415623at2759"/>
<evidence type="ECO:0000256" key="1">
    <source>
        <dbReference type="ARBA" id="ARBA00001933"/>
    </source>
</evidence>
<dbReference type="PANTHER" id="PTHR11482:SF6">
    <property type="entry name" value="ORNITHINE DECARBOXYLASE 1-RELATED"/>
    <property type="match status" value="1"/>
</dbReference>
<evidence type="ECO:0000259" key="7">
    <source>
        <dbReference type="Pfam" id="PF00278"/>
    </source>
</evidence>
<gene>
    <name evidence="9" type="primary">ODC1_0</name>
    <name evidence="9" type="ORF">AVEN_171002_1</name>
</gene>
<organism evidence="9 10">
    <name type="scientific">Araneus ventricosus</name>
    <name type="common">Orbweaver spider</name>
    <name type="synonym">Epeira ventricosa</name>
    <dbReference type="NCBI Taxonomy" id="182803"/>
    <lineage>
        <taxon>Eukaryota</taxon>
        <taxon>Metazoa</taxon>
        <taxon>Ecdysozoa</taxon>
        <taxon>Arthropoda</taxon>
        <taxon>Chelicerata</taxon>
        <taxon>Arachnida</taxon>
        <taxon>Araneae</taxon>
        <taxon>Araneomorphae</taxon>
        <taxon>Entelegynae</taxon>
        <taxon>Araneoidea</taxon>
        <taxon>Araneidae</taxon>
        <taxon>Araneus</taxon>
    </lineage>
</organism>
<dbReference type="EMBL" id="BGPR01007655">
    <property type="protein sequence ID" value="GBN28536.1"/>
    <property type="molecule type" value="Genomic_DNA"/>
</dbReference>
<comment type="cofactor">
    <cofactor evidence="1 5">
        <name>pyridoxal 5'-phosphate</name>
        <dbReference type="ChEBI" id="CHEBI:597326"/>
    </cofactor>
</comment>
<keyword evidence="4" id="KW-0456">Lyase</keyword>
<feature type="domain" description="Orn/DAP/Arg decarboxylase 2 C-terminal" evidence="7">
    <location>
        <begin position="94"/>
        <end position="578"/>
    </location>
</feature>